<evidence type="ECO:0000256" key="4">
    <source>
        <dbReference type="ARBA" id="ARBA00022989"/>
    </source>
</evidence>
<dbReference type="KEGG" id="hazt:108670432"/>
<dbReference type="SUPFAM" id="SSF103473">
    <property type="entry name" value="MFS general substrate transporter"/>
    <property type="match status" value="1"/>
</dbReference>
<feature type="transmembrane region" description="Helical" evidence="6">
    <location>
        <begin position="344"/>
        <end position="364"/>
    </location>
</feature>
<dbReference type="GeneID" id="108670432"/>
<dbReference type="PANTHER" id="PTHR16172">
    <property type="entry name" value="MAJOR FACILITATOR SUPERFAMILY DOMAIN-CONTAINING PROTEIN 6-LIKE"/>
    <property type="match status" value="1"/>
</dbReference>
<keyword evidence="4 6" id="KW-1133">Transmembrane helix</keyword>
<evidence type="ECO:0000256" key="5">
    <source>
        <dbReference type="ARBA" id="ARBA00023136"/>
    </source>
</evidence>
<sequence>MQKIIHFSGRVSSTIKYCFMLKAKKNISSGMAPVVPFGLVISLQLGASVSLMGTVGAVILMLSVVVKPLFSTLADAFPLTRRPLFVGMVLLCCLSLSGVAFVPQFTKAPCYADAWIVQRDIFNSSSFSFTSGNEDTEVSLPQGLEFAQSGLLPIYIVNQTFSKPGCGENSVTEHMRSSNETSIPWADLLIVLPKNGSCELEAGRDCQFTWTSALLQLTLVNSSSNFSTYAVAAPGDASVQCVPSRYAGSLKCVGGQWATTECGGNPLRSRAFWFLVVLKIVSEISYSTSNSFTDAISMDKLGKDGDYGSLRLWGMLGWGLLGPFASFLVDWLSGEAQTKDYTPAFILVAVFLGIDIIVASRLKVPVLKVEDTVWKAVKPLLKQFHFLVYLLSSLMSGVLNAVPQLYLIAKKLRQELLP</sequence>
<evidence type="ECO:0000313" key="9">
    <source>
        <dbReference type="RefSeq" id="XP_018013394.1"/>
    </source>
</evidence>
<evidence type="ECO:0000256" key="3">
    <source>
        <dbReference type="ARBA" id="ARBA00022692"/>
    </source>
</evidence>
<dbReference type="InterPro" id="IPR051717">
    <property type="entry name" value="MFS_MFSD6"/>
</dbReference>
<gene>
    <name evidence="9" type="primary">LOC108670432</name>
</gene>
<proteinExistence type="inferred from homology"/>
<dbReference type="Proteomes" id="UP000694843">
    <property type="component" value="Unplaced"/>
</dbReference>
<protein>
    <submittedName>
        <fullName evidence="9">Uncharacterized protein LOC108670432</fullName>
    </submittedName>
</protein>
<evidence type="ECO:0000313" key="8">
    <source>
        <dbReference type="Proteomes" id="UP000694843"/>
    </source>
</evidence>
<evidence type="ECO:0000256" key="1">
    <source>
        <dbReference type="ARBA" id="ARBA00004141"/>
    </source>
</evidence>
<evidence type="ECO:0000256" key="2">
    <source>
        <dbReference type="ARBA" id="ARBA00005241"/>
    </source>
</evidence>
<accession>A0A8B7NIC8</accession>
<feature type="transmembrane region" description="Helical" evidence="6">
    <location>
        <begin position="384"/>
        <end position="409"/>
    </location>
</feature>
<feature type="domain" description="Major facilitator superfamily associated" evidence="7">
    <location>
        <begin position="44"/>
        <end position="403"/>
    </location>
</feature>
<feature type="transmembrane region" description="Helical" evidence="6">
    <location>
        <begin position="84"/>
        <end position="102"/>
    </location>
</feature>
<reference evidence="9" key="1">
    <citation type="submission" date="2025-08" db="UniProtKB">
        <authorList>
            <consortium name="RefSeq"/>
        </authorList>
    </citation>
    <scope>IDENTIFICATION</scope>
    <source>
        <tissue evidence="9">Whole organism</tissue>
    </source>
</reference>
<feature type="transmembrane region" description="Helical" evidence="6">
    <location>
        <begin position="34"/>
        <end position="64"/>
    </location>
</feature>
<organism evidence="8 9">
    <name type="scientific">Hyalella azteca</name>
    <name type="common">Amphipod</name>
    <dbReference type="NCBI Taxonomy" id="294128"/>
    <lineage>
        <taxon>Eukaryota</taxon>
        <taxon>Metazoa</taxon>
        <taxon>Ecdysozoa</taxon>
        <taxon>Arthropoda</taxon>
        <taxon>Crustacea</taxon>
        <taxon>Multicrustacea</taxon>
        <taxon>Malacostraca</taxon>
        <taxon>Eumalacostraca</taxon>
        <taxon>Peracarida</taxon>
        <taxon>Amphipoda</taxon>
        <taxon>Senticaudata</taxon>
        <taxon>Talitrida</taxon>
        <taxon>Talitroidea</taxon>
        <taxon>Hyalellidae</taxon>
        <taxon>Hyalella</taxon>
    </lineage>
</organism>
<dbReference type="InterPro" id="IPR024989">
    <property type="entry name" value="MFS_assoc_dom"/>
</dbReference>
<dbReference type="AlphaFoldDB" id="A0A8B7NIC8"/>
<keyword evidence="3 6" id="KW-0812">Transmembrane</keyword>
<dbReference type="OrthoDB" id="10029266at2759"/>
<feature type="transmembrane region" description="Helical" evidence="6">
    <location>
        <begin position="312"/>
        <end position="332"/>
    </location>
</feature>
<keyword evidence="8" id="KW-1185">Reference proteome</keyword>
<dbReference type="Pfam" id="PF12832">
    <property type="entry name" value="MFS_1_like"/>
    <property type="match status" value="1"/>
</dbReference>
<comment type="subcellular location">
    <subcellularLocation>
        <location evidence="1">Membrane</location>
        <topology evidence="1">Multi-pass membrane protein</topology>
    </subcellularLocation>
</comment>
<dbReference type="OMA" id="IVQRDIF"/>
<name>A0A8B7NIC8_HYAAZ</name>
<dbReference type="GO" id="GO:0016020">
    <property type="term" value="C:membrane"/>
    <property type="evidence" value="ECO:0007669"/>
    <property type="project" value="UniProtKB-SubCell"/>
</dbReference>
<keyword evidence="5 6" id="KW-0472">Membrane</keyword>
<evidence type="ECO:0000259" key="7">
    <source>
        <dbReference type="Pfam" id="PF12832"/>
    </source>
</evidence>
<dbReference type="PANTHER" id="PTHR16172:SF37">
    <property type="entry name" value="RE36877P"/>
    <property type="match status" value="1"/>
</dbReference>
<dbReference type="RefSeq" id="XP_018013394.1">
    <property type="nucleotide sequence ID" value="XM_018157905.2"/>
</dbReference>
<dbReference type="InterPro" id="IPR036259">
    <property type="entry name" value="MFS_trans_sf"/>
</dbReference>
<comment type="similarity">
    <text evidence="2">Belongs to the major facilitator superfamily. MFSD6 family.</text>
</comment>
<evidence type="ECO:0000256" key="6">
    <source>
        <dbReference type="SAM" id="Phobius"/>
    </source>
</evidence>